<name>A0A084GGF0_PSEDA</name>
<dbReference type="SMART" id="SM00066">
    <property type="entry name" value="GAL4"/>
    <property type="match status" value="1"/>
</dbReference>
<dbReference type="SMART" id="SM00906">
    <property type="entry name" value="Fungal_trans"/>
    <property type="match status" value="1"/>
</dbReference>
<evidence type="ECO:0000259" key="6">
    <source>
        <dbReference type="PROSITE" id="PS50048"/>
    </source>
</evidence>
<dbReference type="Proteomes" id="UP000028545">
    <property type="component" value="Unassembled WGS sequence"/>
</dbReference>
<dbReference type="GO" id="GO:0000435">
    <property type="term" value="P:positive regulation of transcription from RNA polymerase II promoter by galactose"/>
    <property type="evidence" value="ECO:0007669"/>
    <property type="project" value="TreeGrafter"/>
</dbReference>
<dbReference type="HOGENOM" id="CLU_010839_1_0_1"/>
<dbReference type="GO" id="GO:0006351">
    <property type="term" value="P:DNA-templated transcription"/>
    <property type="evidence" value="ECO:0007669"/>
    <property type="project" value="InterPro"/>
</dbReference>
<feature type="domain" description="Zn(2)-C6 fungal-type" evidence="6">
    <location>
        <begin position="12"/>
        <end position="41"/>
    </location>
</feature>
<dbReference type="GO" id="GO:0000981">
    <property type="term" value="F:DNA-binding transcription factor activity, RNA polymerase II-specific"/>
    <property type="evidence" value="ECO:0007669"/>
    <property type="project" value="InterPro"/>
</dbReference>
<dbReference type="GO" id="GO:0008270">
    <property type="term" value="F:zinc ion binding"/>
    <property type="evidence" value="ECO:0007669"/>
    <property type="project" value="InterPro"/>
</dbReference>
<dbReference type="InterPro" id="IPR001138">
    <property type="entry name" value="Zn2Cys6_DnaBD"/>
</dbReference>
<dbReference type="PROSITE" id="PS50048">
    <property type="entry name" value="ZN2_CY6_FUNGAL_2"/>
    <property type="match status" value="1"/>
</dbReference>
<dbReference type="InterPro" id="IPR007219">
    <property type="entry name" value="XnlR_reg_dom"/>
</dbReference>
<dbReference type="CDD" id="cd12148">
    <property type="entry name" value="fungal_TF_MHR"/>
    <property type="match status" value="1"/>
</dbReference>
<evidence type="ECO:0000256" key="5">
    <source>
        <dbReference type="SAM" id="MobiDB-lite"/>
    </source>
</evidence>
<dbReference type="EMBL" id="JOWA01000033">
    <property type="protein sequence ID" value="KEZ46412.1"/>
    <property type="molecule type" value="Genomic_DNA"/>
</dbReference>
<dbReference type="GO" id="GO:0005634">
    <property type="term" value="C:nucleus"/>
    <property type="evidence" value="ECO:0007669"/>
    <property type="project" value="TreeGrafter"/>
</dbReference>
<feature type="region of interest" description="Disordered" evidence="5">
    <location>
        <begin position="51"/>
        <end position="88"/>
    </location>
</feature>
<evidence type="ECO:0000256" key="3">
    <source>
        <dbReference type="ARBA" id="ARBA00023163"/>
    </source>
</evidence>
<keyword evidence="4" id="KW-0539">Nucleus</keyword>
<dbReference type="OMA" id="WLNDACH"/>
<dbReference type="RefSeq" id="XP_016646211.1">
    <property type="nucleotide sequence ID" value="XM_016783445.1"/>
</dbReference>
<evidence type="ECO:0000256" key="4">
    <source>
        <dbReference type="ARBA" id="ARBA00023242"/>
    </source>
</evidence>
<dbReference type="Pfam" id="PF04082">
    <property type="entry name" value="Fungal_trans"/>
    <property type="match status" value="1"/>
</dbReference>
<proteinExistence type="predicted"/>
<gene>
    <name evidence="7" type="ORF">SAPIO_CDS0735</name>
</gene>
<dbReference type="InterPro" id="IPR036864">
    <property type="entry name" value="Zn2-C6_fun-type_DNA-bd_sf"/>
</dbReference>
<dbReference type="PROSITE" id="PS00463">
    <property type="entry name" value="ZN2_CY6_FUNGAL_1"/>
    <property type="match status" value="1"/>
</dbReference>
<evidence type="ECO:0000256" key="1">
    <source>
        <dbReference type="ARBA" id="ARBA00022723"/>
    </source>
</evidence>
<dbReference type="VEuPathDB" id="FungiDB:SAPIO_CDS0735"/>
<protein>
    <submittedName>
        <fullName evidence="7">C6 zinc finger domain protein</fullName>
    </submittedName>
</protein>
<keyword evidence="2" id="KW-0805">Transcription regulation</keyword>
<dbReference type="SUPFAM" id="SSF57701">
    <property type="entry name" value="Zn2/Cys6 DNA-binding domain"/>
    <property type="match status" value="1"/>
</dbReference>
<dbReference type="InterPro" id="IPR051127">
    <property type="entry name" value="Fungal_SecMet_Regulators"/>
</dbReference>
<dbReference type="PANTHER" id="PTHR47424:SF15">
    <property type="entry name" value="ZN(II)2CYS6 TRANSCRIPTION FACTOR (EUROFUNG)"/>
    <property type="match status" value="1"/>
</dbReference>
<keyword evidence="8" id="KW-1185">Reference proteome</keyword>
<organism evidence="7 8">
    <name type="scientific">Pseudallescheria apiosperma</name>
    <name type="common">Scedosporium apiospermum</name>
    <dbReference type="NCBI Taxonomy" id="563466"/>
    <lineage>
        <taxon>Eukaryota</taxon>
        <taxon>Fungi</taxon>
        <taxon>Dikarya</taxon>
        <taxon>Ascomycota</taxon>
        <taxon>Pezizomycotina</taxon>
        <taxon>Sordariomycetes</taxon>
        <taxon>Hypocreomycetidae</taxon>
        <taxon>Microascales</taxon>
        <taxon>Microascaceae</taxon>
        <taxon>Scedosporium</taxon>
    </lineage>
</organism>
<dbReference type="Pfam" id="PF00172">
    <property type="entry name" value="Zn_clus"/>
    <property type="match status" value="1"/>
</dbReference>
<dbReference type="OrthoDB" id="2123952at2759"/>
<comment type="caution">
    <text evidence="7">The sequence shown here is derived from an EMBL/GenBank/DDBJ whole genome shotgun (WGS) entry which is preliminary data.</text>
</comment>
<feature type="compositionally biased region" description="Low complexity" evidence="5">
    <location>
        <begin position="75"/>
        <end position="88"/>
    </location>
</feature>
<accession>A0A084GGF0</accession>
<keyword evidence="3" id="KW-0804">Transcription</keyword>
<dbReference type="Gene3D" id="4.10.240.10">
    <property type="entry name" value="Zn(2)-C6 fungal-type DNA-binding domain"/>
    <property type="match status" value="1"/>
</dbReference>
<evidence type="ECO:0000313" key="7">
    <source>
        <dbReference type="EMBL" id="KEZ46412.1"/>
    </source>
</evidence>
<evidence type="ECO:0000256" key="2">
    <source>
        <dbReference type="ARBA" id="ARBA00023015"/>
    </source>
</evidence>
<dbReference type="PANTHER" id="PTHR47424">
    <property type="entry name" value="REGULATORY PROTEIN GAL4"/>
    <property type="match status" value="1"/>
</dbReference>
<reference evidence="7 8" key="1">
    <citation type="journal article" date="2014" name="Genome Announc.">
        <title>Draft genome sequence of the pathogenic fungus Scedosporium apiospermum.</title>
        <authorList>
            <person name="Vandeputte P."/>
            <person name="Ghamrawi S."/>
            <person name="Rechenmann M."/>
            <person name="Iltis A."/>
            <person name="Giraud S."/>
            <person name="Fleury M."/>
            <person name="Thornton C."/>
            <person name="Delhaes L."/>
            <person name="Meyer W."/>
            <person name="Papon N."/>
            <person name="Bouchara J.P."/>
        </authorList>
    </citation>
    <scope>NUCLEOTIDE SEQUENCE [LARGE SCALE GENOMIC DNA]</scope>
    <source>
        <strain evidence="7 8">IHEM 14462</strain>
    </source>
</reference>
<dbReference type="GO" id="GO:0000978">
    <property type="term" value="F:RNA polymerase II cis-regulatory region sequence-specific DNA binding"/>
    <property type="evidence" value="ECO:0007669"/>
    <property type="project" value="TreeGrafter"/>
</dbReference>
<dbReference type="AlphaFoldDB" id="A0A084GGF0"/>
<dbReference type="KEGG" id="sapo:SAPIO_CDS0735"/>
<dbReference type="CDD" id="cd00067">
    <property type="entry name" value="GAL4"/>
    <property type="match status" value="1"/>
</dbReference>
<sequence>MIKPDPNRTPKACEPCRRRKVKCDGQKPCRLCHDNPLACVYRLKARSHIRRPASISPTADSNAAGQSRRPPTPSAAAAAPAAAAQDAAGSRRYNESVVAVHRAPKSTDSSQLFYGSSSNFAFLQHIHRTIISYALPAHAHSGSEEKDAGEDDSGLDTFMQRNVFFGVPLKVNPVSVARFDARSALTDLVQKPAAVSYLDNFKTASLHLLPFITASSLDHLLDRMYSPEIADAHMIPPRWAIMLMILAIGALSTTQTEVADTLFLAAKREAAIYEDSVTLPMIQLSLLMADYQLNMGRPSSGYLHIGNACRKGLAMGLNNVAANSVSHEVEERNSTLWCLYFFETWLSLTVGRKSIIRRKNIGCPFPTGQPVLVHLCHLAAIAEDMAGSLYSGMSDSLWQLHEIADQILQRLRQWSQTVGIGRSCRRQETSDKPMAKLTLHCVYFHLLHTTFRPFLIAESMLQASSGRNEFHDLWFRQACRNATDAAVDSIVFMNATFQNSDLIKARRYDSFFVEACCSVLLLDSLSHPSKHPNNVVYINQALECLQRMTADEPVTNVIASIQQILNAVQLSIAREATALSMGGAATQQLSSLPSDENSLAQVNAPGEVPPLDRTPSYATDEPIFLRESGMPSVDDASSRGFTDSVVSRNPSPAVTQDWPPFNFDVVTTDLFKFFPKDVGGLSEH</sequence>
<feature type="compositionally biased region" description="Polar residues" evidence="5">
    <location>
        <begin position="55"/>
        <end position="65"/>
    </location>
</feature>
<evidence type="ECO:0000313" key="8">
    <source>
        <dbReference type="Proteomes" id="UP000028545"/>
    </source>
</evidence>
<keyword evidence="1" id="KW-0479">Metal-binding</keyword>
<dbReference type="GeneID" id="27718887"/>